<proteinExistence type="predicted"/>
<evidence type="ECO:0000256" key="1">
    <source>
        <dbReference type="ARBA" id="ARBA00022679"/>
    </source>
</evidence>
<dbReference type="InterPro" id="IPR001296">
    <property type="entry name" value="Glyco_trans_1"/>
</dbReference>
<reference evidence="3" key="1">
    <citation type="submission" date="2018-05" db="EMBL/GenBank/DDBJ databases">
        <authorList>
            <person name="Lanie J.A."/>
            <person name="Ng W.-L."/>
            <person name="Kazmierczak K.M."/>
            <person name="Andrzejewski T.M."/>
            <person name="Davidsen T.M."/>
            <person name="Wayne K.J."/>
            <person name="Tettelin H."/>
            <person name="Glass J.I."/>
            <person name="Rusch D."/>
            <person name="Podicherti R."/>
            <person name="Tsui H.-C.T."/>
            <person name="Winkler M.E."/>
        </authorList>
    </citation>
    <scope>NUCLEOTIDE SEQUENCE</scope>
</reference>
<sequence length="180" mass="19977">IVTTASSDVPLKGLRFLIDALYAVLKDYPRTSLAVIGKAREDGEILRQISRLNLESQVSFHSDLKESEIVDLYSSSQIAVIPSLYEGFGFGAGEAMACGVPLISTHSGGLKEVVGEAAIEVKAGNSEELSLAIIELFSNPDKQHYFAKVGRERIEKEFHWLKSAKRYLKIYEEVIDRFPK</sequence>
<feature type="domain" description="Glycosyl transferase family 1" evidence="2">
    <location>
        <begin position="6"/>
        <end position="153"/>
    </location>
</feature>
<dbReference type="AlphaFoldDB" id="A0A382XXI0"/>
<evidence type="ECO:0000313" key="3">
    <source>
        <dbReference type="EMBL" id="SVD75822.1"/>
    </source>
</evidence>
<dbReference type="GO" id="GO:0016757">
    <property type="term" value="F:glycosyltransferase activity"/>
    <property type="evidence" value="ECO:0007669"/>
    <property type="project" value="InterPro"/>
</dbReference>
<name>A0A382XXI0_9ZZZZ</name>
<feature type="non-terminal residue" evidence="3">
    <location>
        <position position="1"/>
    </location>
</feature>
<keyword evidence="1" id="KW-0808">Transferase</keyword>
<evidence type="ECO:0000259" key="2">
    <source>
        <dbReference type="Pfam" id="PF00534"/>
    </source>
</evidence>
<dbReference type="EMBL" id="UINC01171317">
    <property type="protein sequence ID" value="SVD75822.1"/>
    <property type="molecule type" value="Genomic_DNA"/>
</dbReference>
<dbReference type="SUPFAM" id="SSF53756">
    <property type="entry name" value="UDP-Glycosyltransferase/glycogen phosphorylase"/>
    <property type="match status" value="1"/>
</dbReference>
<protein>
    <recommendedName>
        <fullName evidence="2">Glycosyl transferase family 1 domain-containing protein</fullName>
    </recommendedName>
</protein>
<dbReference type="GO" id="GO:0009103">
    <property type="term" value="P:lipopolysaccharide biosynthetic process"/>
    <property type="evidence" value="ECO:0007669"/>
    <property type="project" value="TreeGrafter"/>
</dbReference>
<organism evidence="3">
    <name type="scientific">marine metagenome</name>
    <dbReference type="NCBI Taxonomy" id="408172"/>
    <lineage>
        <taxon>unclassified sequences</taxon>
        <taxon>metagenomes</taxon>
        <taxon>ecological metagenomes</taxon>
    </lineage>
</organism>
<dbReference type="PANTHER" id="PTHR46401:SF2">
    <property type="entry name" value="GLYCOSYLTRANSFERASE WBBK-RELATED"/>
    <property type="match status" value="1"/>
</dbReference>
<dbReference type="CDD" id="cd03801">
    <property type="entry name" value="GT4_PimA-like"/>
    <property type="match status" value="1"/>
</dbReference>
<dbReference type="Pfam" id="PF00534">
    <property type="entry name" value="Glycos_transf_1"/>
    <property type="match status" value="1"/>
</dbReference>
<dbReference type="Gene3D" id="3.40.50.2000">
    <property type="entry name" value="Glycogen Phosphorylase B"/>
    <property type="match status" value="2"/>
</dbReference>
<dbReference type="PANTHER" id="PTHR46401">
    <property type="entry name" value="GLYCOSYLTRANSFERASE WBBK-RELATED"/>
    <property type="match status" value="1"/>
</dbReference>
<accession>A0A382XXI0</accession>
<gene>
    <name evidence="3" type="ORF">METZ01_LOCUS428676</name>
</gene>